<reference evidence="2" key="1">
    <citation type="submission" date="2021-01" db="EMBL/GenBank/DDBJ databases">
        <title>WGS of actinomycetes isolated from Thailand.</title>
        <authorList>
            <person name="Thawai C."/>
        </authorList>
    </citation>
    <scope>NUCLEOTIDE SEQUENCE</scope>
    <source>
        <strain evidence="2">RCU-197</strain>
    </source>
</reference>
<keyword evidence="3" id="KW-1185">Reference proteome</keyword>
<dbReference type="InterPro" id="IPR007278">
    <property type="entry name" value="DUF397"/>
</dbReference>
<evidence type="ECO:0000313" key="2">
    <source>
        <dbReference type="EMBL" id="MBL1081692.1"/>
    </source>
</evidence>
<evidence type="ECO:0000313" key="3">
    <source>
        <dbReference type="Proteomes" id="UP000661858"/>
    </source>
</evidence>
<proteinExistence type="predicted"/>
<dbReference type="Proteomes" id="UP000661858">
    <property type="component" value="Unassembled WGS sequence"/>
</dbReference>
<dbReference type="RefSeq" id="WP_201832665.1">
    <property type="nucleotide sequence ID" value="NZ_JAERRK010000002.1"/>
</dbReference>
<sequence length="78" mass="8202">MSAPLQWFKSTYSSSEGGQCLEAAVAWGKSRLCGGLESACVDVAARSVHVRDSKLDPSQGPTLRLTPTAWAAFTSTLG</sequence>
<name>A0A937EFZ6_9ACTN</name>
<protein>
    <submittedName>
        <fullName evidence="2">DUF397 domain-containing protein</fullName>
    </submittedName>
</protein>
<gene>
    <name evidence="2" type="ORF">JK359_06815</name>
</gene>
<accession>A0A937EFZ6</accession>
<feature type="domain" description="DUF397" evidence="1">
    <location>
        <begin position="26"/>
        <end position="76"/>
    </location>
</feature>
<comment type="caution">
    <text evidence="2">The sequence shown here is derived from an EMBL/GenBank/DDBJ whole genome shotgun (WGS) entry which is preliminary data.</text>
</comment>
<dbReference type="AlphaFoldDB" id="A0A937EFZ6"/>
<feature type="domain" description="DUF397" evidence="1">
    <location>
        <begin position="5"/>
        <end position="24"/>
    </location>
</feature>
<organism evidence="2 3">
    <name type="scientific">Streptomyces actinomycinicus</name>
    <dbReference type="NCBI Taxonomy" id="1695166"/>
    <lineage>
        <taxon>Bacteria</taxon>
        <taxon>Bacillati</taxon>
        <taxon>Actinomycetota</taxon>
        <taxon>Actinomycetes</taxon>
        <taxon>Kitasatosporales</taxon>
        <taxon>Streptomycetaceae</taxon>
        <taxon>Streptomyces</taxon>
    </lineage>
</organism>
<evidence type="ECO:0000259" key="1">
    <source>
        <dbReference type="Pfam" id="PF04149"/>
    </source>
</evidence>
<dbReference type="Pfam" id="PF04149">
    <property type="entry name" value="DUF397"/>
    <property type="match status" value="2"/>
</dbReference>
<dbReference type="EMBL" id="JAERRK010000002">
    <property type="protein sequence ID" value="MBL1081692.1"/>
    <property type="molecule type" value="Genomic_DNA"/>
</dbReference>